<dbReference type="EMBL" id="LJQP01000172">
    <property type="protein sequence ID" value="KPX71406.1"/>
    <property type="molecule type" value="Genomic_DNA"/>
</dbReference>
<organism evidence="1 2">
    <name type="scientific">Pseudomonas amygdali pv. lachrymans</name>
    <name type="common">Pseudomonas syringae pv. lachrymans</name>
    <dbReference type="NCBI Taxonomy" id="53707"/>
    <lineage>
        <taxon>Bacteria</taxon>
        <taxon>Pseudomonadati</taxon>
        <taxon>Pseudomonadota</taxon>
        <taxon>Gammaproteobacteria</taxon>
        <taxon>Pseudomonadales</taxon>
        <taxon>Pseudomonadaceae</taxon>
        <taxon>Pseudomonas</taxon>
        <taxon>Pseudomonas amygdali</taxon>
    </lineage>
</organism>
<sequence>MKSILAMPYPDLSVAFRYINPLKIDSRVALGYYVSIWD</sequence>
<gene>
    <name evidence="1" type="ORF">ALO35_200157</name>
</gene>
<name>A0A0P9VN35_PSEAV</name>
<proteinExistence type="predicted"/>
<reference evidence="1 2" key="1">
    <citation type="submission" date="2015-09" db="EMBL/GenBank/DDBJ databases">
        <title>Genome announcement of multiple Pseudomonas syringae strains.</title>
        <authorList>
            <person name="Thakur S."/>
            <person name="Wang P.W."/>
            <person name="Gong Y."/>
            <person name="Weir B.S."/>
            <person name="Guttman D.S."/>
        </authorList>
    </citation>
    <scope>NUCLEOTIDE SEQUENCE [LARGE SCALE GENOMIC DNA]</scope>
    <source>
        <strain evidence="1 2">ICMP3507</strain>
    </source>
</reference>
<dbReference type="PATRIC" id="fig|53707.9.peg.6548"/>
<dbReference type="Proteomes" id="UP000050265">
    <property type="component" value="Unassembled WGS sequence"/>
</dbReference>
<accession>A0A0P9VN35</accession>
<evidence type="ECO:0000313" key="1">
    <source>
        <dbReference type="EMBL" id="KPX71406.1"/>
    </source>
</evidence>
<evidence type="ECO:0000313" key="2">
    <source>
        <dbReference type="Proteomes" id="UP000050265"/>
    </source>
</evidence>
<dbReference type="AlphaFoldDB" id="A0A0P9VN35"/>
<protein>
    <submittedName>
        <fullName evidence="1">Dihydrodipicolinate synthase</fullName>
    </submittedName>
</protein>
<comment type="caution">
    <text evidence="1">The sequence shown here is derived from an EMBL/GenBank/DDBJ whole genome shotgun (WGS) entry which is preliminary data.</text>
</comment>